<feature type="compositionally biased region" description="Low complexity" evidence="1">
    <location>
        <begin position="457"/>
        <end position="476"/>
    </location>
</feature>
<feature type="compositionally biased region" description="Pro residues" evidence="1">
    <location>
        <begin position="477"/>
        <end position="493"/>
    </location>
</feature>
<evidence type="ECO:0000313" key="2">
    <source>
        <dbReference type="EMBL" id="KAF9522142.1"/>
    </source>
</evidence>
<dbReference type="Proteomes" id="UP000807306">
    <property type="component" value="Unassembled WGS sequence"/>
</dbReference>
<proteinExistence type="predicted"/>
<sequence>MMTTQDEVQMFGMASKAVRRDWEASGSRLQDHNSMQNLSNSPVHRQRFAAPRKYRSFESTQALYHESELPKSRARRASAPACVVLQKPLQMRPHDQARLGASERATKASGSNRPLRSRRSPPTLRIITSRGDLFCSDDTPEISSIAHLSSRSHVYHSSGTEMTDVVRVTPSTSLGEPFAGFPRARSPAQGVEALEGDLLLLPPSASARSLKQQGAVRDPPQVLKAESSWSPPRSVDRLDSPSSTVMTVSKSPRNVKASRRHLFIDLNEHKRQSLLQYDDNESHDLNEHCNSGSKPSSPISSKPSSPVSLRHPQFRTLRRKKHFDIARSRSDQDEPTPEPIAISLTLRSPAAPKSPAPSIPKQSSHTHSRKQSDPQSIATASDSTTCTTPPSPRSPEILTPPQTSIPFEPSTSPTGSFSAAPGSSPFTAWTPSWSPTSVKFGHPSRPYYTAIRKQGISPPSSRPPSTSGFTSSSTRPSSPPSSRPKSSPPPPLSVPASSNTAARHLSLSAMPPRHMGFVSAFSLELEDSDDDEDPLPLPPTPAPIPANFSFGQSLASAAKRLSSRKSYANLLGRGSHPPPSSLPAHQHSQSHSMSYSLMEVSGSSVVSGGSPTRSGFRVGSPAIGLGFSMSGETELRLALARADAEAENGTSDDGEFSSPSSPLSYQTTPAVSRPSSPPVPERIPPPTAFPSSSSRPNLDTKMSFRSRVKKLRKGLKHMLMNTHTDLNTMHNTMNTATPATISNHY</sequence>
<reference evidence="2" key="1">
    <citation type="submission" date="2020-11" db="EMBL/GenBank/DDBJ databases">
        <authorList>
            <consortium name="DOE Joint Genome Institute"/>
            <person name="Ahrendt S."/>
            <person name="Riley R."/>
            <person name="Andreopoulos W."/>
            <person name="Labutti K."/>
            <person name="Pangilinan J."/>
            <person name="Ruiz-Duenas F.J."/>
            <person name="Barrasa J.M."/>
            <person name="Sanchez-Garcia M."/>
            <person name="Camarero S."/>
            <person name="Miyauchi S."/>
            <person name="Serrano A."/>
            <person name="Linde D."/>
            <person name="Babiker R."/>
            <person name="Drula E."/>
            <person name="Ayuso-Fernandez I."/>
            <person name="Pacheco R."/>
            <person name="Padilla G."/>
            <person name="Ferreira P."/>
            <person name="Barriuso J."/>
            <person name="Kellner H."/>
            <person name="Castanera R."/>
            <person name="Alfaro M."/>
            <person name="Ramirez L."/>
            <person name="Pisabarro A.G."/>
            <person name="Kuo A."/>
            <person name="Tritt A."/>
            <person name="Lipzen A."/>
            <person name="He G."/>
            <person name="Yan M."/>
            <person name="Ng V."/>
            <person name="Cullen D."/>
            <person name="Martin F."/>
            <person name="Rosso M.-N."/>
            <person name="Henrissat B."/>
            <person name="Hibbett D."/>
            <person name="Martinez A.T."/>
            <person name="Grigoriev I.V."/>
        </authorList>
    </citation>
    <scope>NUCLEOTIDE SEQUENCE</scope>
    <source>
        <strain evidence="2">CBS 506.95</strain>
    </source>
</reference>
<feature type="region of interest" description="Disordered" evidence="1">
    <location>
        <begin position="93"/>
        <end position="121"/>
    </location>
</feature>
<keyword evidence="3" id="KW-1185">Reference proteome</keyword>
<comment type="caution">
    <text evidence="2">The sequence shown here is derived from an EMBL/GenBank/DDBJ whole genome shotgun (WGS) entry which is preliminary data.</text>
</comment>
<evidence type="ECO:0000256" key="1">
    <source>
        <dbReference type="SAM" id="MobiDB-lite"/>
    </source>
</evidence>
<protein>
    <submittedName>
        <fullName evidence="2">Uncharacterized protein</fullName>
    </submittedName>
</protein>
<feature type="compositionally biased region" description="Pro residues" evidence="1">
    <location>
        <begin position="675"/>
        <end position="688"/>
    </location>
</feature>
<feature type="compositionally biased region" description="Basic and acidic residues" evidence="1">
    <location>
        <begin position="323"/>
        <end position="332"/>
    </location>
</feature>
<dbReference type="AlphaFoldDB" id="A0A9P6E439"/>
<feature type="region of interest" description="Disordered" evidence="1">
    <location>
        <begin position="640"/>
        <end position="704"/>
    </location>
</feature>
<organism evidence="2 3">
    <name type="scientific">Crepidotus variabilis</name>
    <dbReference type="NCBI Taxonomy" id="179855"/>
    <lineage>
        <taxon>Eukaryota</taxon>
        <taxon>Fungi</taxon>
        <taxon>Dikarya</taxon>
        <taxon>Basidiomycota</taxon>
        <taxon>Agaricomycotina</taxon>
        <taxon>Agaricomycetes</taxon>
        <taxon>Agaricomycetidae</taxon>
        <taxon>Agaricales</taxon>
        <taxon>Agaricineae</taxon>
        <taxon>Crepidotaceae</taxon>
        <taxon>Crepidotus</taxon>
    </lineage>
</organism>
<feature type="compositionally biased region" description="Polar residues" evidence="1">
    <location>
        <begin position="657"/>
        <end position="666"/>
    </location>
</feature>
<feature type="compositionally biased region" description="Polar residues" evidence="1">
    <location>
        <begin position="400"/>
        <end position="417"/>
    </location>
</feature>
<feature type="compositionally biased region" description="Basic residues" evidence="1">
    <location>
        <begin position="312"/>
        <end position="322"/>
    </location>
</feature>
<feature type="region of interest" description="Disordered" evidence="1">
    <location>
        <begin position="282"/>
        <end position="423"/>
    </location>
</feature>
<feature type="compositionally biased region" description="Low complexity" evidence="1">
    <location>
        <begin position="291"/>
        <end position="308"/>
    </location>
</feature>
<feature type="region of interest" description="Disordered" evidence="1">
    <location>
        <begin position="209"/>
        <end position="254"/>
    </location>
</feature>
<feature type="compositionally biased region" description="Polar residues" evidence="1">
    <location>
        <begin position="240"/>
        <end position="252"/>
    </location>
</feature>
<gene>
    <name evidence="2" type="ORF">CPB83DRAFT_864897</name>
</gene>
<feature type="region of interest" description="Disordered" evidence="1">
    <location>
        <begin position="19"/>
        <end position="40"/>
    </location>
</feature>
<dbReference type="OrthoDB" id="3071629at2759"/>
<accession>A0A9P6E439</accession>
<feature type="region of interest" description="Disordered" evidence="1">
    <location>
        <begin position="569"/>
        <end position="594"/>
    </location>
</feature>
<feature type="region of interest" description="Disordered" evidence="1">
    <location>
        <begin position="453"/>
        <end position="504"/>
    </location>
</feature>
<name>A0A9P6E439_9AGAR</name>
<evidence type="ECO:0000313" key="3">
    <source>
        <dbReference type="Proteomes" id="UP000807306"/>
    </source>
</evidence>
<dbReference type="EMBL" id="MU157958">
    <property type="protein sequence ID" value="KAF9522142.1"/>
    <property type="molecule type" value="Genomic_DNA"/>
</dbReference>